<dbReference type="SUPFAM" id="SSF52096">
    <property type="entry name" value="ClpP/crotonase"/>
    <property type="match status" value="1"/>
</dbReference>
<gene>
    <name evidence="5" type="ORF">KCG35_01310</name>
</gene>
<evidence type="ECO:0000256" key="3">
    <source>
        <dbReference type="ARBA" id="ARBA00022801"/>
    </source>
</evidence>
<accession>A0ABS5Z6R2</accession>
<comment type="catalytic activity">
    <reaction evidence="1">
        <text>3-hydroxy-2-methylpropanoyl-CoA + H2O = 3-hydroxy-2-methylpropanoate + CoA + H(+)</text>
        <dbReference type="Rhea" id="RHEA:20888"/>
        <dbReference type="ChEBI" id="CHEBI:11805"/>
        <dbReference type="ChEBI" id="CHEBI:15377"/>
        <dbReference type="ChEBI" id="CHEBI:15378"/>
        <dbReference type="ChEBI" id="CHEBI:57287"/>
        <dbReference type="ChEBI" id="CHEBI:57340"/>
        <dbReference type="EC" id="3.1.2.4"/>
    </reaction>
</comment>
<dbReference type="EC" id="3.1.2.4" evidence="2"/>
<protein>
    <recommendedName>
        <fullName evidence="2">3-hydroxyisobutyryl-CoA hydrolase</fullName>
        <ecNumber evidence="2">3.1.2.4</ecNumber>
    </recommendedName>
</protein>
<dbReference type="RefSeq" id="WP_215817859.1">
    <property type="nucleotide sequence ID" value="NZ_JAGSOY010000002.1"/>
</dbReference>
<keyword evidence="3" id="KW-0378">Hydrolase</keyword>
<evidence type="ECO:0000256" key="1">
    <source>
        <dbReference type="ARBA" id="ARBA00001709"/>
    </source>
</evidence>
<organism evidence="5 6">
    <name type="scientific">Zooshikella harenae</name>
    <dbReference type="NCBI Taxonomy" id="2827238"/>
    <lineage>
        <taxon>Bacteria</taxon>
        <taxon>Pseudomonadati</taxon>
        <taxon>Pseudomonadota</taxon>
        <taxon>Gammaproteobacteria</taxon>
        <taxon>Oceanospirillales</taxon>
        <taxon>Zooshikellaceae</taxon>
        <taxon>Zooshikella</taxon>
    </lineage>
</organism>
<dbReference type="Gene3D" id="3.90.226.10">
    <property type="entry name" value="2-enoyl-CoA Hydratase, Chain A, domain 1"/>
    <property type="match status" value="1"/>
</dbReference>
<dbReference type="InterPro" id="IPR045004">
    <property type="entry name" value="ECH_dom"/>
</dbReference>
<sequence length="373" mass="42064">MSDAIVVSCLPCEGGLQIGVLTLNRPSSLNAINQSMIDCLYEQLLAWKQDERVVCIMLKGEGDKAFCAGGDVRQLFTALRKDVKAGQQEAEQFFSHEYRLDYLIHTYPKPIVVWGHGIVMGGGLGLMVGGSHRVVTETTRMAMPEMAIGLYPDVGGSWFLNRMPEKTGLFCGLTGCALNAGDALYAGLADRFLQHSMLQEVLDAMRLSTWQKESEANHAIVSKILRRFAKAAEPLIPESNLQQHKQQIQRLMDHDTLAEIYHDWLHYDTTDHWLEKAIKGFLQGCPTTAYLVWEQIKRGRHLSLSEVFQMELTLSVQCCLHGDLVEGVRSRLVDKDNNPKWRYASVLDIPKEWVETHFESLWPADQHPLSSLV</sequence>
<dbReference type="Pfam" id="PF16113">
    <property type="entry name" value="ECH_2"/>
    <property type="match status" value="1"/>
</dbReference>
<proteinExistence type="predicted"/>
<dbReference type="InterPro" id="IPR032259">
    <property type="entry name" value="HIBYL-CoA-H"/>
</dbReference>
<evidence type="ECO:0000313" key="6">
    <source>
        <dbReference type="Proteomes" id="UP000690515"/>
    </source>
</evidence>
<dbReference type="PANTHER" id="PTHR43176:SF3">
    <property type="entry name" value="3-HYDROXYISOBUTYRYL-COA HYDROLASE, MITOCHONDRIAL"/>
    <property type="match status" value="1"/>
</dbReference>
<comment type="caution">
    <text evidence="5">The sequence shown here is derived from an EMBL/GenBank/DDBJ whole genome shotgun (WGS) entry which is preliminary data.</text>
</comment>
<evidence type="ECO:0000256" key="2">
    <source>
        <dbReference type="ARBA" id="ARBA00011915"/>
    </source>
</evidence>
<dbReference type="EMBL" id="JAGSOY010000002">
    <property type="protein sequence ID" value="MBU2709690.1"/>
    <property type="molecule type" value="Genomic_DNA"/>
</dbReference>
<keyword evidence="6" id="KW-1185">Reference proteome</keyword>
<dbReference type="Proteomes" id="UP000690515">
    <property type="component" value="Unassembled WGS sequence"/>
</dbReference>
<reference evidence="5 6" key="1">
    <citation type="submission" date="2021-04" db="EMBL/GenBank/DDBJ databases">
        <authorList>
            <person name="Pira H."/>
            <person name="Risdian C."/>
            <person name="Wink J."/>
        </authorList>
    </citation>
    <scope>NUCLEOTIDE SEQUENCE [LARGE SCALE GENOMIC DNA]</scope>
    <source>
        <strain evidence="5 6">WH53</strain>
    </source>
</reference>
<dbReference type="CDD" id="cd06558">
    <property type="entry name" value="crotonase-like"/>
    <property type="match status" value="1"/>
</dbReference>
<dbReference type="NCBIfam" id="NF004127">
    <property type="entry name" value="PRK05617.1"/>
    <property type="match status" value="1"/>
</dbReference>
<dbReference type="PANTHER" id="PTHR43176">
    <property type="entry name" value="3-HYDROXYISOBUTYRYL-COA HYDROLASE-RELATED"/>
    <property type="match status" value="1"/>
</dbReference>
<name>A0ABS5Z6R2_9GAMM</name>
<evidence type="ECO:0000313" key="5">
    <source>
        <dbReference type="EMBL" id="MBU2709690.1"/>
    </source>
</evidence>
<evidence type="ECO:0000259" key="4">
    <source>
        <dbReference type="Pfam" id="PF16113"/>
    </source>
</evidence>
<dbReference type="InterPro" id="IPR029045">
    <property type="entry name" value="ClpP/crotonase-like_dom_sf"/>
</dbReference>
<feature type="domain" description="Enoyl-CoA hydratase/isomerase" evidence="4">
    <location>
        <begin position="18"/>
        <end position="358"/>
    </location>
</feature>